<dbReference type="AlphaFoldDB" id="A0A4C1SVB5"/>
<proteinExistence type="predicted"/>
<sequence>MAERHYVLNINHSRISVHVLVYGNSRPTTPCSLHKNGIAHASVCSYPPAVSTEHKYHVTALSAQSSRRHSALSRLASFVMCHLPLKRDVYVGTVKCEGGPPRPEFRNRT</sequence>
<name>A0A4C1SVB5_EUMVA</name>
<comment type="caution">
    <text evidence="1">The sequence shown here is derived from an EMBL/GenBank/DDBJ whole genome shotgun (WGS) entry which is preliminary data.</text>
</comment>
<accession>A0A4C1SVB5</accession>
<dbReference type="Proteomes" id="UP000299102">
    <property type="component" value="Unassembled WGS sequence"/>
</dbReference>
<evidence type="ECO:0000313" key="2">
    <source>
        <dbReference type="Proteomes" id="UP000299102"/>
    </source>
</evidence>
<keyword evidence="2" id="KW-1185">Reference proteome</keyword>
<evidence type="ECO:0000313" key="1">
    <source>
        <dbReference type="EMBL" id="GBP05170.1"/>
    </source>
</evidence>
<gene>
    <name evidence="1" type="ORF">EVAR_3478_1</name>
</gene>
<reference evidence="1 2" key="1">
    <citation type="journal article" date="2019" name="Commun. Biol.">
        <title>The bagworm genome reveals a unique fibroin gene that provides high tensile strength.</title>
        <authorList>
            <person name="Kono N."/>
            <person name="Nakamura H."/>
            <person name="Ohtoshi R."/>
            <person name="Tomita M."/>
            <person name="Numata K."/>
            <person name="Arakawa K."/>
        </authorList>
    </citation>
    <scope>NUCLEOTIDE SEQUENCE [LARGE SCALE GENOMIC DNA]</scope>
</reference>
<protein>
    <submittedName>
        <fullName evidence="1">Uncharacterized protein</fullName>
    </submittedName>
</protein>
<organism evidence="1 2">
    <name type="scientific">Eumeta variegata</name>
    <name type="common">Bagworm moth</name>
    <name type="synonym">Eumeta japonica</name>
    <dbReference type="NCBI Taxonomy" id="151549"/>
    <lineage>
        <taxon>Eukaryota</taxon>
        <taxon>Metazoa</taxon>
        <taxon>Ecdysozoa</taxon>
        <taxon>Arthropoda</taxon>
        <taxon>Hexapoda</taxon>
        <taxon>Insecta</taxon>
        <taxon>Pterygota</taxon>
        <taxon>Neoptera</taxon>
        <taxon>Endopterygota</taxon>
        <taxon>Lepidoptera</taxon>
        <taxon>Glossata</taxon>
        <taxon>Ditrysia</taxon>
        <taxon>Tineoidea</taxon>
        <taxon>Psychidae</taxon>
        <taxon>Oiketicinae</taxon>
        <taxon>Eumeta</taxon>
    </lineage>
</organism>
<dbReference type="EMBL" id="BGZK01000016">
    <property type="protein sequence ID" value="GBP05170.1"/>
    <property type="molecule type" value="Genomic_DNA"/>
</dbReference>